<dbReference type="AlphaFoldDB" id="K9ZIK2"/>
<dbReference type="Gene3D" id="2.40.420.20">
    <property type="match status" value="1"/>
</dbReference>
<dbReference type="Proteomes" id="UP000010474">
    <property type="component" value="Chromosome"/>
</dbReference>
<dbReference type="SUPFAM" id="SSF111369">
    <property type="entry name" value="HlyD-like secretion proteins"/>
    <property type="match status" value="3"/>
</dbReference>
<protein>
    <submittedName>
        <fullName evidence="9">Efflux transporter, RND family, MFP subunit</fullName>
    </submittedName>
</protein>
<dbReference type="RefSeq" id="WP_015214800.1">
    <property type="nucleotide sequence ID" value="NC_019771.1"/>
</dbReference>
<evidence type="ECO:0000259" key="7">
    <source>
        <dbReference type="Pfam" id="PF25954"/>
    </source>
</evidence>
<dbReference type="KEGG" id="acy:Anacy_2729"/>
<keyword evidence="10" id="KW-1185">Reference proteome</keyword>
<dbReference type="Pfam" id="PF25967">
    <property type="entry name" value="RND-MFP_C"/>
    <property type="match status" value="1"/>
</dbReference>
<dbReference type="PATRIC" id="fig|272123.3.peg.2976"/>
<evidence type="ECO:0000256" key="5">
    <source>
        <dbReference type="SAM" id="Phobius"/>
    </source>
</evidence>
<evidence type="ECO:0000256" key="1">
    <source>
        <dbReference type="ARBA" id="ARBA00004196"/>
    </source>
</evidence>
<evidence type="ECO:0000259" key="6">
    <source>
        <dbReference type="Pfam" id="PF25881"/>
    </source>
</evidence>
<dbReference type="Gene3D" id="1.10.287.470">
    <property type="entry name" value="Helix hairpin bin"/>
    <property type="match status" value="2"/>
</dbReference>
<feature type="domain" description="YbhG-like alpha-helical hairpin" evidence="6">
    <location>
        <begin position="145"/>
        <end position="258"/>
    </location>
</feature>
<feature type="domain" description="Multidrug resistance protein MdtA-like C-terminal permuted SH3" evidence="8">
    <location>
        <begin position="417"/>
        <end position="471"/>
    </location>
</feature>
<dbReference type="PRINTS" id="PR01490">
    <property type="entry name" value="RTXTOXIND"/>
</dbReference>
<feature type="domain" description="CusB-like beta-barrel" evidence="7">
    <location>
        <begin position="338"/>
        <end position="411"/>
    </location>
</feature>
<dbReference type="OrthoDB" id="505602at2"/>
<evidence type="ECO:0000256" key="2">
    <source>
        <dbReference type="ARBA" id="ARBA00009477"/>
    </source>
</evidence>
<keyword evidence="3 4" id="KW-0175">Coiled coil</keyword>
<dbReference type="InterPro" id="IPR006143">
    <property type="entry name" value="RND_pump_MFP"/>
</dbReference>
<dbReference type="GO" id="GO:0030313">
    <property type="term" value="C:cell envelope"/>
    <property type="evidence" value="ECO:0007669"/>
    <property type="project" value="UniProtKB-SubCell"/>
</dbReference>
<organism evidence="9 10">
    <name type="scientific">Anabaena cylindrica (strain ATCC 27899 / PCC 7122)</name>
    <dbReference type="NCBI Taxonomy" id="272123"/>
    <lineage>
        <taxon>Bacteria</taxon>
        <taxon>Bacillati</taxon>
        <taxon>Cyanobacteriota</taxon>
        <taxon>Cyanophyceae</taxon>
        <taxon>Nostocales</taxon>
        <taxon>Nostocaceae</taxon>
        <taxon>Anabaena</taxon>
    </lineage>
</organism>
<dbReference type="InterPro" id="IPR058792">
    <property type="entry name" value="Beta-barrel_RND_2"/>
</dbReference>
<accession>K9ZIK2</accession>
<feature type="transmembrane region" description="Helical" evidence="5">
    <location>
        <begin position="20"/>
        <end position="38"/>
    </location>
</feature>
<comment type="subcellular location">
    <subcellularLocation>
        <location evidence="1">Cell envelope</location>
    </subcellularLocation>
</comment>
<keyword evidence="5" id="KW-1133">Transmembrane helix</keyword>
<dbReference type="PANTHER" id="PTHR32347:SF14">
    <property type="entry name" value="EFFLUX SYSTEM COMPONENT YKNX-RELATED"/>
    <property type="match status" value="1"/>
</dbReference>
<evidence type="ECO:0000313" key="10">
    <source>
        <dbReference type="Proteomes" id="UP000010474"/>
    </source>
</evidence>
<name>K9ZIK2_ANACC</name>
<feature type="coiled-coil region" evidence="4">
    <location>
        <begin position="169"/>
        <end position="286"/>
    </location>
</feature>
<dbReference type="Pfam" id="PF25954">
    <property type="entry name" value="Beta-barrel_RND_2"/>
    <property type="match status" value="1"/>
</dbReference>
<feature type="coiled-coil region" evidence="4">
    <location>
        <begin position="110"/>
        <end position="137"/>
    </location>
</feature>
<dbReference type="EMBL" id="CP003659">
    <property type="protein sequence ID" value="AFZ58165.1"/>
    <property type="molecule type" value="Genomic_DNA"/>
</dbReference>
<dbReference type="InterPro" id="IPR059052">
    <property type="entry name" value="HH_YbhG-like"/>
</dbReference>
<sequence length="490" mass="53170">MTTHIEIPLIGKKIKYPFRWLMGLMASGILIVGTTTALKVTNQANSKEDITKLTVPVAAKSVTVRITASGKVQPVQSVNISPKNPGIITDLDIEQGETVQKGQIIARMDNSEIKMRILQFQANLEQAKAQLAESQAGSRPEEIAQAKARVAQAVSQLAIIRAGNRSQEIDQARAAVDSARAQVELTQSRVRRYQGLAKEGAIAQDSLDQYISEDKRAKASLEEAQRRLSLQKVGNRDEDIKSQEAVVAQEREALRKLENGNRPEEIARLKASVASAVAQLKQQQVQLEDTIIRAPFAGIVTQKYANIGAFVTPTTSASTSTSATSSSIVALATGLEVLAQVPEADIGRIKQGQQVEIIADAYPDQVFKGRVRLIAPEAVIEQGVTSFQVRVVIDSGADKLRSGLNVDVTFLGDRINDALTLPTVAILTENGKTGVLIPDTNNKPQFREITIGAQIKDETQVVEGVNKGDLIFVNPPKDYKIEKSKEKNNS</sequence>
<evidence type="ECO:0000259" key="8">
    <source>
        <dbReference type="Pfam" id="PF25967"/>
    </source>
</evidence>
<dbReference type="Pfam" id="PF25881">
    <property type="entry name" value="HH_YBHG"/>
    <property type="match status" value="1"/>
</dbReference>
<dbReference type="HOGENOM" id="CLU_018816_14_2_3"/>
<keyword evidence="5" id="KW-0472">Membrane</keyword>
<dbReference type="InterPro" id="IPR058627">
    <property type="entry name" value="MdtA-like_C"/>
</dbReference>
<dbReference type="PANTHER" id="PTHR32347">
    <property type="entry name" value="EFFLUX SYSTEM COMPONENT YKNX-RELATED"/>
    <property type="match status" value="1"/>
</dbReference>
<dbReference type="NCBIfam" id="TIGR01730">
    <property type="entry name" value="RND_mfp"/>
    <property type="match status" value="1"/>
</dbReference>
<dbReference type="eggNOG" id="COG0845">
    <property type="taxonomic scope" value="Bacteria"/>
</dbReference>
<evidence type="ECO:0000313" key="9">
    <source>
        <dbReference type="EMBL" id="AFZ58165.1"/>
    </source>
</evidence>
<keyword evidence="5" id="KW-0812">Transmembrane</keyword>
<dbReference type="GO" id="GO:0016020">
    <property type="term" value="C:membrane"/>
    <property type="evidence" value="ECO:0007669"/>
    <property type="project" value="InterPro"/>
</dbReference>
<dbReference type="InterPro" id="IPR050465">
    <property type="entry name" value="UPF0194_transport"/>
</dbReference>
<dbReference type="STRING" id="272123.Anacy_2729"/>
<evidence type="ECO:0000256" key="4">
    <source>
        <dbReference type="SAM" id="Coils"/>
    </source>
</evidence>
<gene>
    <name evidence="9" type="ordered locus">Anacy_2729</name>
</gene>
<reference evidence="10" key="1">
    <citation type="journal article" date="2013" name="Proc. Natl. Acad. Sci. U.S.A.">
        <title>Improving the coverage of the cyanobacterial phylum using diversity-driven genome sequencing.</title>
        <authorList>
            <person name="Shih P.M."/>
            <person name="Wu D."/>
            <person name="Latifi A."/>
            <person name="Axen S.D."/>
            <person name="Fewer D.P."/>
            <person name="Talla E."/>
            <person name="Calteau A."/>
            <person name="Cai F."/>
            <person name="Tandeau de Marsac N."/>
            <person name="Rippka R."/>
            <person name="Herdman M."/>
            <person name="Sivonen K."/>
            <person name="Coursin T."/>
            <person name="Laurent T."/>
            <person name="Goodwin L."/>
            <person name="Nolan M."/>
            <person name="Davenport K.W."/>
            <person name="Han C.S."/>
            <person name="Rubin E.M."/>
            <person name="Eisen J.A."/>
            <person name="Woyke T."/>
            <person name="Gugger M."/>
            <person name="Kerfeld C.A."/>
        </authorList>
    </citation>
    <scope>NUCLEOTIDE SEQUENCE [LARGE SCALE GENOMIC DNA]</scope>
    <source>
        <strain evidence="10">ATCC 27899 / PCC 7122</strain>
    </source>
</reference>
<proteinExistence type="inferred from homology"/>
<comment type="similarity">
    <text evidence="2">Belongs to the membrane fusion protein (MFP) (TC 8.A.1) family.</text>
</comment>
<evidence type="ECO:0000256" key="3">
    <source>
        <dbReference type="ARBA" id="ARBA00023054"/>
    </source>
</evidence>
<dbReference type="Gene3D" id="2.40.30.170">
    <property type="match status" value="1"/>
</dbReference>
<dbReference type="Gene3D" id="2.40.50.100">
    <property type="match status" value="2"/>
</dbReference>
<dbReference type="GO" id="GO:0022857">
    <property type="term" value="F:transmembrane transporter activity"/>
    <property type="evidence" value="ECO:0007669"/>
    <property type="project" value="InterPro"/>
</dbReference>